<organism evidence="4 5">
    <name type="scientific">Methanohalophilus halophilus</name>
    <dbReference type="NCBI Taxonomy" id="2177"/>
    <lineage>
        <taxon>Archaea</taxon>
        <taxon>Methanobacteriati</taxon>
        <taxon>Methanobacteriota</taxon>
        <taxon>Stenosarchaea group</taxon>
        <taxon>Methanomicrobia</taxon>
        <taxon>Methanosarcinales</taxon>
        <taxon>Methanosarcinaceae</taxon>
        <taxon>Methanohalophilus</taxon>
    </lineage>
</organism>
<evidence type="ECO:0000313" key="5">
    <source>
        <dbReference type="Proteomes" id="UP000198669"/>
    </source>
</evidence>
<dbReference type="Proteomes" id="UP000267921">
    <property type="component" value="Unassembled WGS sequence"/>
</dbReference>
<keyword evidence="1" id="KW-1133">Transmembrane helix</keyword>
<keyword evidence="1" id="KW-0812">Transmembrane</keyword>
<evidence type="ECO:0000313" key="4">
    <source>
        <dbReference type="EMBL" id="SDW16106.1"/>
    </source>
</evidence>
<evidence type="ECO:0000256" key="1">
    <source>
        <dbReference type="SAM" id="Phobius"/>
    </source>
</evidence>
<dbReference type="OrthoDB" id="142105at2157"/>
<protein>
    <submittedName>
        <fullName evidence="3">Type IV pilin</fullName>
    </submittedName>
</protein>
<gene>
    <name evidence="3" type="ORF">EFE40_07645</name>
    <name evidence="4" type="ORF">SAMN04515625_0476</name>
</gene>
<name>A0A1H2R9E5_9EURY</name>
<sequence>MQRKSQFSNDTNGIAPAVGIILMLIITIILAAVIGISAFDITSKLKEPPEQMSFEKAEVLLGAEYRDYWAGSGSNETHGDIDLIYLDYLHGQKVKGDEIGSIIIRWKNSSGEGGELRFVNPAYFNEETQQKYHNEDVGTFCTGDLSAGDRLAIRMVHNRYQYTGETPRDEIGVQYVESNSNQVDVVGKYPFFRTEGRYPVDFEGDRPMEAKDQVEITFLGPDHYFVISKITATAKEYTENAKGDSKLECPS</sequence>
<keyword evidence="1" id="KW-0472">Membrane</keyword>
<feature type="domain" description="Archaeal Type IV pilin N-terminal" evidence="2">
    <location>
        <begin position="13"/>
        <end position="98"/>
    </location>
</feature>
<accession>A0A1H2R9E5</accession>
<dbReference type="GeneID" id="30582741"/>
<reference evidence="3 6" key="2">
    <citation type="submission" date="2018-10" db="EMBL/GenBank/DDBJ databases">
        <title>Cultivation of a novel Methanohalophilus strain from Kebrit Deep of the Red Sea and a genomic comparison of members of the genus Methanohalophilus.</title>
        <authorList>
            <person name="Guan Y."/>
            <person name="Ngugi D.K."/>
            <person name="Stingl U."/>
        </authorList>
    </citation>
    <scope>NUCLEOTIDE SEQUENCE [LARGE SCALE GENOMIC DNA]</scope>
    <source>
        <strain evidence="3 6">DSM 3094</strain>
    </source>
</reference>
<reference evidence="4 5" key="1">
    <citation type="submission" date="2016-10" db="EMBL/GenBank/DDBJ databases">
        <authorList>
            <person name="de Groot N.N."/>
        </authorList>
    </citation>
    <scope>NUCLEOTIDE SEQUENCE [LARGE SCALE GENOMIC DNA]</scope>
    <source>
        <strain evidence="4 5">Z-7982</strain>
    </source>
</reference>
<proteinExistence type="predicted"/>
<feature type="transmembrane region" description="Helical" evidence="1">
    <location>
        <begin position="12"/>
        <end position="39"/>
    </location>
</feature>
<dbReference type="AlphaFoldDB" id="A0A1H2R9E5"/>
<dbReference type="Pfam" id="PF07790">
    <property type="entry name" value="Pilin_N"/>
    <property type="match status" value="1"/>
</dbReference>
<evidence type="ECO:0000313" key="6">
    <source>
        <dbReference type="Proteomes" id="UP000267921"/>
    </source>
</evidence>
<dbReference type="RefSeq" id="WP_072561045.1">
    <property type="nucleotide sequence ID" value="NZ_CP017921.1"/>
</dbReference>
<dbReference type="EMBL" id="FNMU01000001">
    <property type="protein sequence ID" value="SDW16106.1"/>
    <property type="molecule type" value="Genomic_DNA"/>
</dbReference>
<evidence type="ECO:0000259" key="2">
    <source>
        <dbReference type="Pfam" id="PF07790"/>
    </source>
</evidence>
<dbReference type="InterPro" id="IPR012859">
    <property type="entry name" value="Pilin_N_archaeal"/>
</dbReference>
<dbReference type="Proteomes" id="UP000198669">
    <property type="component" value="Unassembled WGS sequence"/>
</dbReference>
<evidence type="ECO:0000313" key="3">
    <source>
        <dbReference type="EMBL" id="RNI08409.1"/>
    </source>
</evidence>
<dbReference type="EMBL" id="RJJG01000005">
    <property type="protein sequence ID" value="RNI08409.1"/>
    <property type="molecule type" value="Genomic_DNA"/>
</dbReference>